<dbReference type="InterPro" id="IPR031310">
    <property type="entry name" value="Ribosomal_uL5_N"/>
</dbReference>
<accession>A0A0G1J730</accession>
<feature type="domain" description="Large ribosomal subunit protein uL5 N-terminal" evidence="7">
    <location>
        <begin position="46"/>
        <end position="102"/>
    </location>
</feature>
<dbReference type="InterPro" id="IPR022803">
    <property type="entry name" value="Ribosomal_uL5_dom_sf"/>
</dbReference>
<dbReference type="InterPro" id="IPR002132">
    <property type="entry name" value="Ribosomal_uL5"/>
</dbReference>
<gene>
    <name evidence="5" type="primary">rplE</name>
    <name evidence="9" type="ORF">UW60_C0012G0019</name>
</gene>
<evidence type="ECO:0000313" key="9">
    <source>
        <dbReference type="EMBL" id="KKT67133.1"/>
    </source>
</evidence>
<evidence type="ECO:0000256" key="6">
    <source>
        <dbReference type="RuleBase" id="RU003930"/>
    </source>
</evidence>
<comment type="similarity">
    <text evidence="1 5 6">Belongs to the universal ribosomal protein uL5 family.</text>
</comment>
<dbReference type="FunFam" id="3.30.1440.10:FF:000001">
    <property type="entry name" value="50S ribosomal protein L5"/>
    <property type="match status" value="1"/>
</dbReference>
<comment type="function">
    <text evidence="5">This is 1 of the proteins that bind and probably mediate the attachment of the 5S RNA into the large ribosomal subunit, where it forms part of the central protuberance. In the 70S ribosome it contacts protein S13 of the 30S subunit (bridge B1b), connecting the 2 subunits; this bridge is implicated in subunit movement. Contacts the P site tRNA; the 5S rRNA and some of its associated proteins might help stabilize positioning of ribosome-bound tRNAs.</text>
</comment>
<dbReference type="Pfam" id="PF00281">
    <property type="entry name" value="Ribosomal_L5"/>
    <property type="match status" value="1"/>
</dbReference>
<dbReference type="PATRIC" id="fig|1618564.3.peg.389"/>
<evidence type="ECO:0000256" key="5">
    <source>
        <dbReference type="HAMAP-Rule" id="MF_01333"/>
    </source>
</evidence>
<keyword evidence="5" id="KW-0820">tRNA-binding</keyword>
<organism evidence="9 10">
    <name type="scientific">Candidatus Woesebacteria bacterium GW2011_GWA2_44_33</name>
    <dbReference type="NCBI Taxonomy" id="1618564"/>
    <lineage>
        <taxon>Bacteria</taxon>
        <taxon>Candidatus Woeseibacteriota</taxon>
    </lineage>
</organism>
<comment type="caution">
    <text evidence="9">The sequence shown here is derived from an EMBL/GenBank/DDBJ whole genome shotgun (WGS) entry which is preliminary data.</text>
</comment>
<dbReference type="GO" id="GO:0019843">
    <property type="term" value="F:rRNA binding"/>
    <property type="evidence" value="ECO:0007669"/>
    <property type="project" value="UniProtKB-UniRule"/>
</dbReference>
<dbReference type="GO" id="GO:0005840">
    <property type="term" value="C:ribosome"/>
    <property type="evidence" value="ECO:0007669"/>
    <property type="project" value="UniProtKB-KW"/>
</dbReference>
<evidence type="ECO:0000256" key="2">
    <source>
        <dbReference type="ARBA" id="ARBA00022980"/>
    </source>
</evidence>
<dbReference type="PANTHER" id="PTHR11994">
    <property type="entry name" value="60S RIBOSOMAL PROTEIN L11-RELATED"/>
    <property type="match status" value="1"/>
</dbReference>
<reference evidence="9 10" key="1">
    <citation type="journal article" date="2015" name="Nature">
        <title>rRNA introns, odd ribosomes, and small enigmatic genomes across a large radiation of phyla.</title>
        <authorList>
            <person name="Brown C.T."/>
            <person name="Hug L.A."/>
            <person name="Thomas B.C."/>
            <person name="Sharon I."/>
            <person name="Castelle C.J."/>
            <person name="Singh A."/>
            <person name="Wilkins M.J."/>
            <person name="Williams K.H."/>
            <person name="Banfield J.F."/>
        </authorList>
    </citation>
    <scope>NUCLEOTIDE SEQUENCE [LARGE SCALE GENOMIC DNA]</scope>
</reference>
<evidence type="ECO:0000259" key="8">
    <source>
        <dbReference type="Pfam" id="PF00673"/>
    </source>
</evidence>
<keyword evidence="3 5" id="KW-0687">Ribonucleoprotein</keyword>
<keyword evidence="5" id="KW-0694">RNA-binding</keyword>
<dbReference type="Gene3D" id="3.30.1440.10">
    <property type="match status" value="1"/>
</dbReference>
<keyword evidence="2 5" id="KW-0689">Ribosomal protein</keyword>
<dbReference type="PIRSF" id="PIRSF002161">
    <property type="entry name" value="Ribosomal_L5"/>
    <property type="match status" value="1"/>
</dbReference>
<keyword evidence="5" id="KW-0699">rRNA-binding</keyword>
<dbReference type="EMBL" id="LCIY01000012">
    <property type="protein sequence ID" value="KKT67133.1"/>
    <property type="molecule type" value="Genomic_DNA"/>
</dbReference>
<sequence length="204" mass="22453">MCKMQKGDKRSLKIMDKVNNTMRTSLKDKYEKEITPTLKEEFGIKNPMATPKVIKVVVNMGVGEMTKNKEIGPSLSRDLAMITGQAPSTRLAKVSIATFGLRRGMPVGLSATLRGVRMYDFLDKLFSIVLPRLRDFRGASSKSFDIKGNYTLGMSEHTVFPEVDIAKAGSPHGLEISIVTNAGGAERAKRLLSLLGMPFEKEEG</sequence>
<evidence type="ECO:0000313" key="10">
    <source>
        <dbReference type="Proteomes" id="UP000034826"/>
    </source>
</evidence>
<dbReference type="Pfam" id="PF00673">
    <property type="entry name" value="Ribosomal_L5_C"/>
    <property type="match status" value="1"/>
</dbReference>
<proteinExistence type="inferred from homology"/>
<dbReference type="NCBIfam" id="NF000585">
    <property type="entry name" value="PRK00010.1"/>
    <property type="match status" value="1"/>
</dbReference>
<comment type="subunit">
    <text evidence="5">Part of the 50S ribosomal subunit; part of the 5S rRNA/L5/L18/L25 subcomplex. Contacts the 5S rRNA and the P site tRNA. Forms a bridge to the 30S subunit in the 70S ribosome.</text>
</comment>
<dbReference type="GO" id="GO:0000049">
    <property type="term" value="F:tRNA binding"/>
    <property type="evidence" value="ECO:0007669"/>
    <property type="project" value="UniProtKB-UniRule"/>
</dbReference>
<dbReference type="GO" id="GO:1990904">
    <property type="term" value="C:ribonucleoprotein complex"/>
    <property type="evidence" value="ECO:0007669"/>
    <property type="project" value="UniProtKB-KW"/>
</dbReference>
<name>A0A0G1J730_9BACT</name>
<dbReference type="Proteomes" id="UP000034826">
    <property type="component" value="Unassembled WGS sequence"/>
</dbReference>
<dbReference type="InterPro" id="IPR020930">
    <property type="entry name" value="Ribosomal_uL5_bac-type"/>
</dbReference>
<evidence type="ECO:0000256" key="3">
    <source>
        <dbReference type="ARBA" id="ARBA00023274"/>
    </source>
</evidence>
<evidence type="ECO:0000256" key="4">
    <source>
        <dbReference type="ARBA" id="ARBA00035245"/>
    </source>
</evidence>
<dbReference type="GO" id="GO:0006412">
    <property type="term" value="P:translation"/>
    <property type="evidence" value="ECO:0007669"/>
    <property type="project" value="UniProtKB-UniRule"/>
</dbReference>
<evidence type="ECO:0000259" key="7">
    <source>
        <dbReference type="Pfam" id="PF00281"/>
    </source>
</evidence>
<dbReference type="AlphaFoldDB" id="A0A0G1J730"/>
<evidence type="ECO:0000256" key="1">
    <source>
        <dbReference type="ARBA" id="ARBA00008553"/>
    </source>
</evidence>
<feature type="domain" description="Large ribosomal subunit protein uL5 C-terminal" evidence="8">
    <location>
        <begin position="106"/>
        <end position="199"/>
    </location>
</feature>
<protein>
    <recommendedName>
        <fullName evidence="4 5">Large ribosomal subunit protein uL5</fullName>
    </recommendedName>
</protein>
<dbReference type="HAMAP" id="MF_01333_B">
    <property type="entry name" value="Ribosomal_uL5_B"/>
    <property type="match status" value="1"/>
</dbReference>
<dbReference type="InterPro" id="IPR031309">
    <property type="entry name" value="Ribosomal_uL5_C"/>
</dbReference>
<dbReference type="SUPFAM" id="SSF55282">
    <property type="entry name" value="RL5-like"/>
    <property type="match status" value="1"/>
</dbReference>
<dbReference type="GO" id="GO:0003735">
    <property type="term" value="F:structural constituent of ribosome"/>
    <property type="evidence" value="ECO:0007669"/>
    <property type="project" value="InterPro"/>
</dbReference>